<dbReference type="AlphaFoldDB" id="A0A0F9R6H8"/>
<name>A0A0F9R6H8_9ZZZZ</name>
<proteinExistence type="predicted"/>
<protein>
    <submittedName>
        <fullName evidence="1">Uncharacterized protein</fullName>
    </submittedName>
</protein>
<gene>
    <name evidence="1" type="ORF">LCGC14_0615250</name>
</gene>
<sequence length="58" mass="7071">MKNGMERQVAERNDKFLWMDLDKNIRKEASIYASAYRTIENNILREIKLRSRIKKEKK</sequence>
<evidence type="ECO:0000313" key="1">
    <source>
        <dbReference type="EMBL" id="KKN52175.1"/>
    </source>
</evidence>
<dbReference type="EMBL" id="LAZR01001030">
    <property type="protein sequence ID" value="KKN52175.1"/>
    <property type="molecule type" value="Genomic_DNA"/>
</dbReference>
<reference evidence="1" key="1">
    <citation type="journal article" date="2015" name="Nature">
        <title>Complex archaea that bridge the gap between prokaryotes and eukaryotes.</title>
        <authorList>
            <person name="Spang A."/>
            <person name="Saw J.H."/>
            <person name="Jorgensen S.L."/>
            <person name="Zaremba-Niedzwiedzka K."/>
            <person name="Martijn J."/>
            <person name="Lind A.E."/>
            <person name="van Eijk R."/>
            <person name="Schleper C."/>
            <person name="Guy L."/>
            <person name="Ettema T.J."/>
        </authorList>
    </citation>
    <scope>NUCLEOTIDE SEQUENCE</scope>
</reference>
<comment type="caution">
    <text evidence="1">The sequence shown here is derived from an EMBL/GenBank/DDBJ whole genome shotgun (WGS) entry which is preliminary data.</text>
</comment>
<accession>A0A0F9R6H8</accession>
<organism evidence="1">
    <name type="scientific">marine sediment metagenome</name>
    <dbReference type="NCBI Taxonomy" id="412755"/>
    <lineage>
        <taxon>unclassified sequences</taxon>
        <taxon>metagenomes</taxon>
        <taxon>ecological metagenomes</taxon>
    </lineage>
</organism>